<feature type="compositionally biased region" description="Basic residues" evidence="1">
    <location>
        <begin position="43"/>
        <end position="52"/>
    </location>
</feature>
<sequence>MCCKGRKKEGQTSTTLTIVLPAAPVSDDNETGMESDGGWTQSPKKRRGKKTRGSGFRAKLPPKWPHGDYNA</sequence>
<evidence type="ECO:0000256" key="1">
    <source>
        <dbReference type="SAM" id="MobiDB-lite"/>
    </source>
</evidence>
<dbReference type="AlphaFoldDB" id="W4JM84"/>
<dbReference type="GeneID" id="20673053"/>
<protein>
    <submittedName>
        <fullName evidence="2">Uncharacterized protein</fullName>
    </submittedName>
</protein>
<proteinExistence type="predicted"/>
<dbReference type="KEGG" id="hir:HETIRDRAFT_412652"/>
<accession>W4JM84</accession>
<name>W4JM84_HETIT</name>
<reference evidence="2 3" key="1">
    <citation type="journal article" date="2012" name="New Phytol.">
        <title>Insight into trade-off between wood decay and parasitism from the genome of a fungal forest pathogen.</title>
        <authorList>
            <person name="Olson A."/>
            <person name="Aerts A."/>
            <person name="Asiegbu F."/>
            <person name="Belbahri L."/>
            <person name="Bouzid O."/>
            <person name="Broberg A."/>
            <person name="Canback B."/>
            <person name="Coutinho P.M."/>
            <person name="Cullen D."/>
            <person name="Dalman K."/>
            <person name="Deflorio G."/>
            <person name="van Diepen L.T."/>
            <person name="Dunand C."/>
            <person name="Duplessis S."/>
            <person name="Durling M."/>
            <person name="Gonthier P."/>
            <person name="Grimwood J."/>
            <person name="Fossdal C.G."/>
            <person name="Hansson D."/>
            <person name="Henrissat B."/>
            <person name="Hietala A."/>
            <person name="Himmelstrand K."/>
            <person name="Hoffmeister D."/>
            <person name="Hogberg N."/>
            <person name="James T.Y."/>
            <person name="Karlsson M."/>
            <person name="Kohler A."/>
            <person name="Kues U."/>
            <person name="Lee Y.H."/>
            <person name="Lin Y.C."/>
            <person name="Lind M."/>
            <person name="Lindquist E."/>
            <person name="Lombard V."/>
            <person name="Lucas S."/>
            <person name="Lunden K."/>
            <person name="Morin E."/>
            <person name="Murat C."/>
            <person name="Park J."/>
            <person name="Raffaello T."/>
            <person name="Rouze P."/>
            <person name="Salamov A."/>
            <person name="Schmutz J."/>
            <person name="Solheim H."/>
            <person name="Stahlberg J."/>
            <person name="Velez H."/>
            <person name="de Vries R.P."/>
            <person name="Wiebenga A."/>
            <person name="Woodward S."/>
            <person name="Yakovlev I."/>
            <person name="Garbelotto M."/>
            <person name="Martin F."/>
            <person name="Grigoriev I.V."/>
            <person name="Stenlid J."/>
        </authorList>
    </citation>
    <scope>NUCLEOTIDE SEQUENCE [LARGE SCALE GENOMIC DNA]</scope>
    <source>
        <strain evidence="2 3">TC 32-1</strain>
    </source>
</reference>
<dbReference type="EMBL" id="KI925467">
    <property type="protein sequence ID" value="ETW74638.1"/>
    <property type="molecule type" value="Genomic_DNA"/>
</dbReference>
<organism evidence="2 3">
    <name type="scientific">Heterobasidion irregulare (strain TC 32-1)</name>
    <dbReference type="NCBI Taxonomy" id="747525"/>
    <lineage>
        <taxon>Eukaryota</taxon>
        <taxon>Fungi</taxon>
        <taxon>Dikarya</taxon>
        <taxon>Basidiomycota</taxon>
        <taxon>Agaricomycotina</taxon>
        <taxon>Agaricomycetes</taxon>
        <taxon>Russulales</taxon>
        <taxon>Bondarzewiaceae</taxon>
        <taxon>Heterobasidion</taxon>
        <taxon>Heterobasidion annosum species complex</taxon>
    </lineage>
</organism>
<evidence type="ECO:0000313" key="2">
    <source>
        <dbReference type="EMBL" id="ETW74638.1"/>
    </source>
</evidence>
<keyword evidence="3" id="KW-1185">Reference proteome</keyword>
<dbReference type="Proteomes" id="UP000030671">
    <property type="component" value="Unassembled WGS sequence"/>
</dbReference>
<dbReference type="HOGENOM" id="CLU_2740341_0_0_1"/>
<dbReference type="InParanoid" id="W4JM84"/>
<dbReference type="RefSeq" id="XP_009553134.1">
    <property type="nucleotide sequence ID" value="XM_009554839.1"/>
</dbReference>
<gene>
    <name evidence="2" type="ORF">HETIRDRAFT_412652</name>
</gene>
<feature type="region of interest" description="Disordered" evidence="1">
    <location>
        <begin position="1"/>
        <end position="71"/>
    </location>
</feature>
<evidence type="ECO:0000313" key="3">
    <source>
        <dbReference type="Proteomes" id="UP000030671"/>
    </source>
</evidence>